<accession>A0A6C0KMH7</accession>
<name>A0A6C0KMH7_9ZZZZ</name>
<dbReference type="AlphaFoldDB" id="A0A6C0KMH7"/>
<dbReference type="EMBL" id="MN740945">
    <property type="protein sequence ID" value="QHU19205.1"/>
    <property type="molecule type" value="Genomic_DNA"/>
</dbReference>
<evidence type="ECO:0000313" key="3">
    <source>
        <dbReference type="EMBL" id="QHU19205.1"/>
    </source>
</evidence>
<sequence>MSVKNKSMIAIFIVLLIALSVKPKSVYNIYNTALGRLLFIGIIIFLAMNNITLALVVTLIVIISLNQFSPLTENMDNITIGDDNVTDTSGSKLQVLTKDATIQNNKISDLKAKALNNSPNTPLTTNNNEGVDKEDIKNAIQSVDSKSIQIDPKNMNSSENVKPHSTSMLSNDSNLTEGFCPCAAALF</sequence>
<feature type="region of interest" description="Disordered" evidence="1">
    <location>
        <begin position="150"/>
        <end position="169"/>
    </location>
</feature>
<reference evidence="3" key="1">
    <citation type="journal article" date="2020" name="Nature">
        <title>Giant virus diversity and host interactions through global metagenomics.</title>
        <authorList>
            <person name="Schulz F."/>
            <person name="Roux S."/>
            <person name="Paez-Espino D."/>
            <person name="Jungbluth S."/>
            <person name="Walsh D.A."/>
            <person name="Denef V.J."/>
            <person name="McMahon K.D."/>
            <person name="Konstantinidis K.T."/>
            <person name="Eloe-Fadrosh E.A."/>
            <person name="Kyrpides N.C."/>
            <person name="Woyke T."/>
        </authorList>
    </citation>
    <scope>NUCLEOTIDE SEQUENCE</scope>
    <source>
        <strain evidence="3">GVMAG-S-3300013014-104</strain>
    </source>
</reference>
<evidence type="ECO:0000256" key="1">
    <source>
        <dbReference type="SAM" id="MobiDB-lite"/>
    </source>
</evidence>
<keyword evidence="2" id="KW-1133">Transmembrane helix</keyword>
<keyword evidence="2" id="KW-0472">Membrane</keyword>
<evidence type="ECO:0000256" key="2">
    <source>
        <dbReference type="SAM" id="Phobius"/>
    </source>
</evidence>
<protein>
    <submittedName>
        <fullName evidence="3">Uncharacterized protein</fullName>
    </submittedName>
</protein>
<proteinExistence type="predicted"/>
<organism evidence="3">
    <name type="scientific">viral metagenome</name>
    <dbReference type="NCBI Taxonomy" id="1070528"/>
    <lineage>
        <taxon>unclassified sequences</taxon>
        <taxon>metagenomes</taxon>
        <taxon>organismal metagenomes</taxon>
    </lineage>
</organism>
<keyword evidence="2" id="KW-0812">Transmembrane</keyword>
<feature type="transmembrane region" description="Helical" evidence="2">
    <location>
        <begin position="39"/>
        <end position="65"/>
    </location>
</feature>